<comment type="caution">
    <text evidence="16">The sequence shown here is derived from an EMBL/GenBank/DDBJ whole genome shotgun (WGS) entry which is preliminary data.</text>
</comment>
<keyword evidence="8" id="KW-0378">Hydrolase</keyword>
<dbReference type="InterPro" id="IPR027268">
    <property type="entry name" value="Peptidase_M4/M1_CTD_sf"/>
</dbReference>
<dbReference type="GO" id="GO:0005615">
    <property type="term" value="C:extracellular space"/>
    <property type="evidence" value="ECO:0007669"/>
    <property type="project" value="InterPro"/>
</dbReference>
<evidence type="ECO:0000313" key="17">
    <source>
        <dbReference type="Proteomes" id="UP000029554"/>
    </source>
</evidence>
<evidence type="ECO:0000256" key="6">
    <source>
        <dbReference type="ARBA" id="ARBA00022723"/>
    </source>
</evidence>
<evidence type="ECO:0008006" key="18">
    <source>
        <dbReference type="Google" id="ProtNLM"/>
    </source>
</evidence>
<evidence type="ECO:0000259" key="15">
    <source>
        <dbReference type="Pfam" id="PF18962"/>
    </source>
</evidence>
<dbReference type="SUPFAM" id="SSF52025">
    <property type="entry name" value="PA domain"/>
    <property type="match status" value="1"/>
</dbReference>
<dbReference type="GO" id="GO:0008270">
    <property type="term" value="F:zinc ion binding"/>
    <property type="evidence" value="ECO:0007669"/>
    <property type="project" value="InterPro"/>
</dbReference>
<feature type="chain" id="PRO_5001911605" description="Metalloprotease" evidence="12">
    <location>
        <begin position="21"/>
        <end position="905"/>
    </location>
</feature>
<sequence length="905" mass="98252">MKKNYLLLLLLITGSVFSQATRSKIQTYLNANLTKLELTSADVNDWIIESEATSESTNIHNYYLKQRYQGIEIFNAVANVWVKNDEVINIHSQFVSNITTKVNTTTPTLSVLEGLFSAKNLLNITSSNTHTILETKELKNFRISNNTEDEISAELVYQLTSDNQLRLAWDYVIDIPGHQHLWHVRIDALDGKLLEKNDMVISCSFGENHNHSASCSPMKESAASLNLFKETTSSLLEVQSGSYRVIPFNYESPNHIARQLITNPHNVEASPYGWHDTNGVVGNEYTITRGNNVQAQDDLDGNNGTGTSPSGGLTLSFDFPYGGTNTQPSTYLNAAITNLFYMNNMMHDVWYQYGFNEINGNFQQNNYGKGGTVTIGGDAVFADAQDGASATPQNLNNANFSTPTDGNRPRMQMFLWSYAAPIQPLYINSPADIAGSRIARDNVFNPGHVDIPIAPNLIQSNLVLYDDGTPDPGETDNCDACAAAVNAAAINGNIVVIRRSLAEALGGTPCTFIEKVKNAQNAGATGVIIVNNVDPSETVPAEINMSGADATITIPAISVTKAVGYPLIARIKTETVNGKIQLGEAPFINTDGDFDNGIVAHEYGHGISTRLAGGPANSGCLNNFEAMGEGWSDWFMLMMQLKAGDVGTTPKGVATFALNQPTTGSGLRSYPYSTDMSINPLTFNDSNIPIPTEAGDTGYRYVIGDFWATTLWDLNWAYIQKYGFDSNVYTGTGGNNKVMRLVLDALKLQPCNPGIVAGRDALIAADQATTGGEDYCLITEVFRRRGVGQGASSGSNNNSGDQVESFVAFSPGANCTALNTDSFEKEDLFNVYPNPTNGLLNIRINNFTGKASINVIDINGRTVYSNVNNDFNVEASINLNNLSSGMYIIKVTADTTTYTEKVIIK</sequence>
<evidence type="ECO:0000256" key="11">
    <source>
        <dbReference type="ARBA" id="ARBA00023145"/>
    </source>
</evidence>
<dbReference type="AlphaFoldDB" id="A0A095V2Q1"/>
<dbReference type="InterPro" id="IPR003137">
    <property type="entry name" value="PA_domain"/>
</dbReference>
<dbReference type="SUPFAM" id="SSF55486">
    <property type="entry name" value="Metalloproteases ('zincins'), catalytic domain"/>
    <property type="match status" value="1"/>
</dbReference>
<keyword evidence="10" id="KW-0482">Metalloprotease</keyword>
<dbReference type="PRINTS" id="PR00999">
    <property type="entry name" value="FUNGALYSIN"/>
</dbReference>
<dbReference type="PANTHER" id="PTHR33478:SF1">
    <property type="entry name" value="EXTRACELLULAR METALLOPROTEINASE MEP"/>
    <property type="match status" value="1"/>
</dbReference>
<evidence type="ECO:0000256" key="4">
    <source>
        <dbReference type="ARBA" id="ARBA00022525"/>
    </source>
</evidence>
<evidence type="ECO:0000256" key="8">
    <source>
        <dbReference type="ARBA" id="ARBA00022801"/>
    </source>
</evidence>
<dbReference type="OrthoDB" id="5377264at2"/>
<dbReference type="NCBIfam" id="NF038113">
    <property type="entry name" value="T9SSA_dep_M36"/>
    <property type="match status" value="1"/>
</dbReference>
<evidence type="ECO:0000313" key="16">
    <source>
        <dbReference type="EMBL" id="KGD69080.1"/>
    </source>
</evidence>
<gene>
    <name evidence="16" type="ORF">LG45_05465</name>
</gene>
<dbReference type="Gene3D" id="3.50.30.30">
    <property type="match status" value="1"/>
</dbReference>
<accession>A0A095V2Q1</accession>
<dbReference type="CDD" id="cd09596">
    <property type="entry name" value="M36"/>
    <property type="match status" value="1"/>
</dbReference>
<dbReference type="PANTHER" id="PTHR33478">
    <property type="entry name" value="EXTRACELLULAR METALLOPROTEINASE MEP"/>
    <property type="match status" value="1"/>
</dbReference>
<dbReference type="Pfam" id="PF18962">
    <property type="entry name" value="Por_Secre_tail"/>
    <property type="match status" value="1"/>
</dbReference>
<name>A0A095V2Q1_9FLAO</name>
<dbReference type="RefSeq" id="WP_035125053.1">
    <property type="nucleotide sequence ID" value="NZ_JRHH01000002.1"/>
</dbReference>
<dbReference type="Pfam" id="PF07504">
    <property type="entry name" value="FTP"/>
    <property type="match status" value="1"/>
</dbReference>
<dbReference type="Pfam" id="PF02128">
    <property type="entry name" value="Peptidase_M36"/>
    <property type="match status" value="1"/>
</dbReference>
<dbReference type="InterPro" id="IPR011096">
    <property type="entry name" value="FTP_domain"/>
</dbReference>
<feature type="domain" description="PA" evidence="13">
    <location>
        <begin position="474"/>
        <end position="565"/>
    </location>
</feature>
<evidence type="ECO:0000256" key="10">
    <source>
        <dbReference type="ARBA" id="ARBA00023049"/>
    </source>
</evidence>
<reference evidence="16 17" key="1">
    <citation type="submission" date="2014-09" db="EMBL/GenBank/DDBJ databases">
        <title>Whole Genome Shotgun of Flavobacterium aquatile LMG 4008.</title>
        <authorList>
            <person name="Gale A.N."/>
            <person name="Pipes S.E."/>
            <person name="Newman J.D."/>
        </authorList>
    </citation>
    <scope>NUCLEOTIDE SEQUENCE [LARGE SCALE GENOMIC DNA]</scope>
    <source>
        <strain evidence="16 17">LMG 4008</strain>
    </source>
</reference>
<feature type="domain" description="Secretion system C-terminal sorting" evidence="15">
    <location>
        <begin position="831"/>
        <end position="904"/>
    </location>
</feature>
<keyword evidence="6" id="KW-0479">Metal-binding</keyword>
<dbReference type="EMBL" id="JRHH01000002">
    <property type="protein sequence ID" value="KGD69080.1"/>
    <property type="molecule type" value="Genomic_DNA"/>
</dbReference>
<dbReference type="Pfam" id="PF02225">
    <property type="entry name" value="PA"/>
    <property type="match status" value="1"/>
</dbReference>
<evidence type="ECO:0000256" key="12">
    <source>
        <dbReference type="SAM" id="SignalP"/>
    </source>
</evidence>
<comment type="subcellular location">
    <subcellularLocation>
        <location evidence="2">Secreted</location>
    </subcellularLocation>
</comment>
<dbReference type="STRING" id="1453498.LG45_05465"/>
<protein>
    <recommendedName>
        <fullName evidence="18">Metalloprotease</fullName>
    </recommendedName>
</protein>
<evidence type="ECO:0000256" key="9">
    <source>
        <dbReference type="ARBA" id="ARBA00022833"/>
    </source>
</evidence>
<feature type="signal peptide" evidence="12">
    <location>
        <begin position="1"/>
        <end position="20"/>
    </location>
</feature>
<keyword evidence="9" id="KW-0862">Zinc</keyword>
<keyword evidence="11" id="KW-0865">Zymogen</keyword>
<dbReference type="Gene3D" id="3.10.170.10">
    <property type="match status" value="1"/>
</dbReference>
<feature type="domain" description="FTP" evidence="14">
    <location>
        <begin position="47"/>
        <end position="94"/>
    </location>
</feature>
<evidence type="ECO:0000256" key="5">
    <source>
        <dbReference type="ARBA" id="ARBA00022670"/>
    </source>
</evidence>
<dbReference type="eggNOG" id="COG4935">
    <property type="taxonomic scope" value="Bacteria"/>
</dbReference>
<comment type="cofactor">
    <cofactor evidence="1">
        <name>Zn(2+)</name>
        <dbReference type="ChEBI" id="CHEBI:29105"/>
    </cofactor>
</comment>
<dbReference type="eggNOG" id="COG3291">
    <property type="taxonomic scope" value="Bacteria"/>
</dbReference>
<keyword evidence="5" id="KW-0645">Protease</keyword>
<evidence type="ECO:0000256" key="3">
    <source>
        <dbReference type="ARBA" id="ARBA00006006"/>
    </source>
</evidence>
<dbReference type="CDD" id="cd04818">
    <property type="entry name" value="PA_subtilisin_1"/>
    <property type="match status" value="1"/>
</dbReference>
<comment type="similarity">
    <text evidence="3">Belongs to the peptidase M36 family.</text>
</comment>
<keyword evidence="17" id="KW-1185">Reference proteome</keyword>
<dbReference type="NCBIfam" id="TIGR04183">
    <property type="entry name" value="Por_Secre_tail"/>
    <property type="match status" value="1"/>
</dbReference>
<dbReference type="InterPro" id="IPR001842">
    <property type="entry name" value="Peptidase_M36"/>
</dbReference>
<evidence type="ECO:0000256" key="2">
    <source>
        <dbReference type="ARBA" id="ARBA00004613"/>
    </source>
</evidence>
<keyword evidence="4" id="KW-0964">Secreted</keyword>
<evidence type="ECO:0000256" key="7">
    <source>
        <dbReference type="ARBA" id="ARBA00022729"/>
    </source>
</evidence>
<keyword evidence="7 12" id="KW-0732">Signal</keyword>
<dbReference type="Gene3D" id="1.10.390.10">
    <property type="entry name" value="Neutral Protease Domain 2"/>
    <property type="match status" value="1"/>
</dbReference>
<organism evidence="16 17">
    <name type="scientific">Flavobacterium aquatile LMG 4008 = ATCC 11947</name>
    <dbReference type="NCBI Taxonomy" id="1453498"/>
    <lineage>
        <taxon>Bacteria</taxon>
        <taxon>Pseudomonadati</taxon>
        <taxon>Bacteroidota</taxon>
        <taxon>Flavobacteriia</taxon>
        <taxon>Flavobacteriales</taxon>
        <taxon>Flavobacteriaceae</taxon>
        <taxon>Flavobacterium</taxon>
    </lineage>
</organism>
<evidence type="ECO:0000259" key="14">
    <source>
        <dbReference type="Pfam" id="PF07504"/>
    </source>
</evidence>
<proteinExistence type="inferred from homology"/>
<dbReference type="InterPro" id="IPR026444">
    <property type="entry name" value="Secre_tail"/>
</dbReference>
<dbReference type="GO" id="GO:0004222">
    <property type="term" value="F:metalloendopeptidase activity"/>
    <property type="evidence" value="ECO:0007669"/>
    <property type="project" value="InterPro"/>
</dbReference>
<dbReference type="InterPro" id="IPR046450">
    <property type="entry name" value="PA_dom_sf"/>
</dbReference>
<dbReference type="InterPro" id="IPR050371">
    <property type="entry name" value="Fungal_virulence_M36"/>
</dbReference>
<evidence type="ECO:0000256" key="1">
    <source>
        <dbReference type="ARBA" id="ARBA00001947"/>
    </source>
</evidence>
<dbReference type="GO" id="GO:0006508">
    <property type="term" value="P:proteolysis"/>
    <property type="evidence" value="ECO:0007669"/>
    <property type="project" value="UniProtKB-KW"/>
</dbReference>
<evidence type="ECO:0000259" key="13">
    <source>
        <dbReference type="Pfam" id="PF02225"/>
    </source>
</evidence>
<dbReference type="Proteomes" id="UP000029554">
    <property type="component" value="Unassembled WGS sequence"/>
</dbReference>